<evidence type="ECO:0000256" key="9">
    <source>
        <dbReference type="RuleBase" id="RU003465"/>
    </source>
</evidence>
<evidence type="ECO:0000313" key="12">
    <source>
        <dbReference type="Proteomes" id="UP001461498"/>
    </source>
</evidence>
<evidence type="ECO:0000256" key="8">
    <source>
        <dbReference type="ARBA" id="ARBA00023211"/>
    </source>
</evidence>
<keyword evidence="12" id="KW-1185">Reference proteome</keyword>
<evidence type="ECO:0000256" key="5">
    <source>
        <dbReference type="ARBA" id="ARBA00022723"/>
    </source>
</evidence>
<evidence type="ECO:0000256" key="4">
    <source>
        <dbReference type="ARBA" id="ARBA00013081"/>
    </source>
</evidence>
<comment type="similarity">
    <text evidence="3 9">Belongs to the PP2C family.</text>
</comment>
<dbReference type="GO" id="GO:0046872">
    <property type="term" value="F:metal ion binding"/>
    <property type="evidence" value="ECO:0007669"/>
    <property type="project" value="UniProtKB-KW"/>
</dbReference>
<evidence type="ECO:0000313" key="11">
    <source>
        <dbReference type="EMBL" id="KAK9503639.1"/>
    </source>
</evidence>
<keyword evidence="7 9" id="KW-0904">Protein phosphatase</keyword>
<dbReference type="SUPFAM" id="SSF81606">
    <property type="entry name" value="PP2C-like"/>
    <property type="match status" value="1"/>
</dbReference>
<evidence type="ECO:0000256" key="1">
    <source>
        <dbReference type="ARBA" id="ARBA00001936"/>
    </source>
</evidence>
<dbReference type="InterPro" id="IPR000222">
    <property type="entry name" value="PP2C_BS"/>
</dbReference>
<dbReference type="AlphaFoldDB" id="A0AAW1D121"/>
<organism evidence="11 12">
    <name type="scientific">Rhynocoris fuscipes</name>
    <dbReference type="NCBI Taxonomy" id="488301"/>
    <lineage>
        <taxon>Eukaryota</taxon>
        <taxon>Metazoa</taxon>
        <taxon>Ecdysozoa</taxon>
        <taxon>Arthropoda</taxon>
        <taxon>Hexapoda</taxon>
        <taxon>Insecta</taxon>
        <taxon>Pterygota</taxon>
        <taxon>Neoptera</taxon>
        <taxon>Paraneoptera</taxon>
        <taxon>Hemiptera</taxon>
        <taxon>Heteroptera</taxon>
        <taxon>Panheteroptera</taxon>
        <taxon>Cimicomorpha</taxon>
        <taxon>Reduviidae</taxon>
        <taxon>Harpactorinae</taxon>
        <taxon>Harpactorini</taxon>
        <taxon>Rhynocoris</taxon>
    </lineage>
</organism>
<evidence type="ECO:0000256" key="7">
    <source>
        <dbReference type="ARBA" id="ARBA00022912"/>
    </source>
</evidence>
<dbReference type="CDD" id="cd00143">
    <property type="entry name" value="PP2Cc"/>
    <property type="match status" value="1"/>
</dbReference>
<name>A0AAW1D121_9HEMI</name>
<dbReference type="SMART" id="SM00332">
    <property type="entry name" value="PP2Cc"/>
    <property type="match status" value="1"/>
</dbReference>
<evidence type="ECO:0000259" key="10">
    <source>
        <dbReference type="PROSITE" id="PS51746"/>
    </source>
</evidence>
<dbReference type="PROSITE" id="PS51746">
    <property type="entry name" value="PPM_2"/>
    <property type="match status" value="1"/>
</dbReference>
<dbReference type="InterPro" id="IPR001932">
    <property type="entry name" value="PPM-type_phosphatase-like_dom"/>
</dbReference>
<dbReference type="PANTHER" id="PTHR13832:SF565">
    <property type="entry name" value="AT28366P-RELATED"/>
    <property type="match status" value="1"/>
</dbReference>
<dbReference type="GO" id="GO:0004722">
    <property type="term" value="F:protein serine/threonine phosphatase activity"/>
    <property type="evidence" value="ECO:0007669"/>
    <property type="project" value="UniProtKB-EC"/>
</dbReference>
<evidence type="ECO:0000256" key="3">
    <source>
        <dbReference type="ARBA" id="ARBA00006702"/>
    </source>
</evidence>
<dbReference type="Gene3D" id="3.60.40.10">
    <property type="entry name" value="PPM-type phosphatase domain"/>
    <property type="match status" value="1"/>
</dbReference>
<dbReference type="InterPro" id="IPR015655">
    <property type="entry name" value="PP2C"/>
</dbReference>
<proteinExistence type="inferred from homology"/>
<dbReference type="EMBL" id="JAPXFL010000007">
    <property type="protein sequence ID" value="KAK9503639.1"/>
    <property type="molecule type" value="Genomic_DNA"/>
</dbReference>
<reference evidence="11 12" key="1">
    <citation type="submission" date="2022-12" db="EMBL/GenBank/DDBJ databases">
        <title>Chromosome-level genome assembly of true bugs.</title>
        <authorList>
            <person name="Ma L."/>
            <person name="Li H."/>
        </authorList>
    </citation>
    <scope>NUCLEOTIDE SEQUENCE [LARGE SCALE GENOMIC DNA]</scope>
    <source>
        <strain evidence="11">Lab_2022b</strain>
    </source>
</reference>
<dbReference type="PROSITE" id="PS01032">
    <property type="entry name" value="PPM_1"/>
    <property type="match status" value="1"/>
</dbReference>
<sequence>MALWQLLLQKPNTTKTTTSASNDYYSVCLTSMQGWRLTMEDTSCLYLDIPNDSTNTMMIGVFDGHGGISIAEYVSKHLHKFIMKQPEYKDNIKKAISKGFAEIDAKMRKDRPDDPSGCTAITIFIRDNMLYCANVGDSRAIAYENGRTIPLSYDHKPTIPMEYKRIIEAGGWVEAERVNGSLALSRALGDFQFKGGVSLRPEQQIVSCMPDIITKKLDKNWKFVLLACDGIWEVMSNEKVGEFVRYRLNEGMPLEKICESLMNACLAPRTEGSCLGCDNMTVGLVVFKWA</sequence>
<keyword evidence="8" id="KW-0464">Manganese</keyword>
<keyword evidence="5" id="KW-0479">Metal-binding</keyword>
<comment type="caution">
    <text evidence="11">The sequence shown here is derived from an EMBL/GenBank/DDBJ whole genome shotgun (WGS) entry which is preliminary data.</text>
</comment>
<comment type="cofactor">
    <cofactor evidence="1">
        <name>Mn(2+)</name>
        <dbReference type="ChEBI" id="CHEBI:29035"/>
    </cofactor>
</comment>
<dbReference type="InterPro" id="IPR036457">
    <property type="entry name" value="PPM-type-like_dom_sf"/>
</dbReference>
<comment type="cofactor">
    <cofactor evidence="2">
        <name>Mg(2+)</name>
        <dbReference type="ChEBI" id="CHEBI:18420"/>
    </cofactor>
</comment>
<accession>A0AAW1D121</accession>
<keyword evidence="6 9" id="KW-0378">Hydrolase</keyword>
<feature type="domain" description="PPM-type phosphatase" evidence="10">
    <location>
        <begin position="26"/>
        <end position="287"/>
    </location>
</feature>
<dbReference type="EC" id="3.1.3.16" evidence="4"/>
<gene>
    <name evidence="11" type="ORF">O3M35_010157</name>
</gene>
<dbReference type="PANTHER" id="PTHR13832">
    <property type="entry name" value="PROTEIN PHOSPHATASE 2C"/>
    <property type="match status" value="1"/>
</dbReference>
<evidence type="ECO:0000256" key="2">
    <source>
        <dbReference type="ARBA" id="ARBA00001946"/>
    </source>
</evidence>
<evidence type="ECO:0000256" key="6">
    <source>
        <dbReference type="ARBA" id="ARBA00022801"/>
    </source>
</evidence>
<dbReference type="Proteomes" id="UP001461498">
    <property type="component" value="Unassembled WGS sequence"/>
</dbReference>
<dbReference type="Pfam" id="PF00481">
    <property type="entry name" value="PP2C"/>
    <property type="match status" value="1"/>
</dbReference>
<protein>
    <recommendedName>
        <fullName evidence="4">protein-serine/threonine phosphatase</fullName>
        <ecNumber evidence="4">3.1.3.16</ecNumber>
    </recommendedName>
</protein>